<evidence type="ECO:0000256" key="5">
    <source>
        <dbReference type="ARBA" id="ARBA00022660"/>
    </source>
</evidence>
<dbReference type="GO" id="GO:0016491">
    <property type="term" value="F:oxidoreductase activity"/>
    <property type="evidence" value="ECO:0007669"/>
    <property type="project" value="InterPro"/>
</dbReference>
<dbReference type="PANTHER" id="PTHR22888:SF9">
    <property type="entry name" value="CYTOCHROME C OXIDASE SUBUNIT 2"/>
    <property type="match status" value="1"/>
</dbReference>
<keyword evidence="5" id="KW-0679">Respiratory chain</keyword>
<keyword evidence="8" id="KW-0249">Electron transport</keyword>
<evidence type="ECO:0000256" key="16">
    <source>
        <dbReference type="PROSITE-ProRule" id="PRU00433"/>
    </source>
</evidence>
<feature type="domain" description="Cytochrome oxidase subunit II copper A binding" evidence="18">
    <location>
        <begin position="95"/>
        <end position="211"/>
    </location>
</feature>
<comment type="subcellular location">
    <subcellularLocation>
        <location evidence="1">Membrane</location>
        <topology evidence="1">Multi-pass membrane protein</topology>
    </subcellularLocation>
</comment>
<evidence type="ECO:0000256" key="15">
    <source>
        <dbReference type="ARBA" id="ARBA00047816"/>
    </source>
</evidence>
<dbReference type="InterPro" id="IPR045187">
    <property type="entry name" value="CcO_II"/>
</dbReference>
<keyword evidence="4 16" id="KW-0349">Heme</keyword>
<evidence type="ECO:0000256" key="10">
    <source>
        <dbReference type="ARBA" id="ARBA00023004"/>
    </source>
</evidence>
<evidence type="ECO:0000259" key="19">
    <source>
        <dbReference type="PROSITE" id="PS51007"/>
    </source>
</evidence>
<evidence type="ECO:0000313" key="20">
    <source>
        <dbReference type="EMBL" id="MDF1587046.1"/>
    </source>
</evidence>
<evidence type="ECO:0000256" key="14">
    <source>
        <dbReference type="ARBA" id="ARBA00031399"/>
    </source>
</evidence>
<dbReference type="GO" id="GO:0016020">
    <property type="term" value="C:membrane"/>
    <property type="evidence" value="ECO:0007669"/>
    <property type="project" value="UniProtKB-SubCell"/>
</dbReference>
<dbReference type="GO" id="GO:0004129">
    <property type="term" value="F:cytochrome-c oxidase activity"/>
    <property type="evidence" value="ECO:0007669"/>
    <property type="project" value="UniProtKB-EC"/>
</dbReference>
<gene>
    <name evidence="20" type="primary">coxB</name>
    <name evidence="20" type="ORF">PZ740_11715</name>
</gene>
<comment type="similarity">
    <text evidence="2">Belongs to the cytochrome c oxidase subunit 2 family.</text>
</comment>
<evidence type="ECO:0000313" key="21">
    <source>
        <dbReference type="Proteomes" id="UP001301140"/>
    </source>
</evidence>
<feature type="transmembrane region" description="Helical" evidence="17">
    <location>
        <begin position="26"/>
        <end position="48"/>
    </location>
</feature>
<dbReference type="GO" id="GO:0020037">
    <property type="term" value="F:heme binding"/>
    <property type="evidence" value="ECO:0007669"/>
    <property type="project" value="InterPro"/>
</dbReference>
<dbReference type="SUPFAM" id="SSF49503">
    <property type="entry name" value="Cupredoxins"/>
    <property type="match status" value="1"/>
</dbReference>
<dbReference type="InterPro" id="IPR001505">
    <property type="entry name" value="Copper_CuA"/>
</dbReference>
<name>A0AAP3XS82_9PROT</name>
<keyword evidence="12 17" id="KW-0472">Membrane</keyword>
<evidence type="ECO:0000256" key="2">
    <source>
        <dbReference type="ARBA" id="ARBA00007866"/>
    </source>
</evidence>
<evidence type="ECO:0000256" key="6">
    <source>
        <dbReference type="ARBA" id="ARBA00022692"/>
    </source>
</evidence>
<reference evidence="20 21" key="1">
    <citation type="submission" date="2023-03" db="EMBL/GenBank/DDBJ databases">
        <title>YIM 152171 draft genome.</title>
        <authorList>
            <person name="Yang Z."/>
        </authorList>
    </citation>
    <scope>NUCLEOTIDE SEQUENCE [LARGE SCALE GENOMIC DNA]</scope>
    <source>
        <strain evidence="20 21">YIM 152171</strain>
    </source>
</reference>
<comment type="caution">
    <text evidence="20">The sequence shown here is derived from an EMBL/GenBank/DDBJ whole genome shotgun (WGS) entry which is preliminary data.</text>
</comment>
<evidence type="ECO:0000256" key="17">
    <source>
        <dbReference type="SAM" id="Phobius"/>
    </source>
</evidence>
<evidence type="ECO:0000256" key="3">
    <source>
        <dbReference type="ARBA" id="ARBA00022448"/>
    </source>
</evidence>
<accession>A0AAP3XS82</accession>
<dbReference type="PROSITE" id="PS00078">
    <property type="entry name" value="COX2"/>
    <property type="match status" value="1"/>
</dbReference>
<keyword evidence="3" id="KW-0813">Transport</keyword>
<evidence type="ECO:0000256" key="4">
    <source>
        <dbReference type="ARBA" id="ARBA00022617"/>
    </source>
</evidence>
<keyword evidence="10 16" id="KW-0408">Iron</keyword>
<dbReference type="PANTHER" id="PTHR22888">
    <property type="entry name" value="CYTOCHROME C OXIDASE, SUBUNIT II"/>
    <property type="match status" value="1"/>
</dbReference>
<dbReference type="AlphaFoldDB" id="A0AAP3XS82"/>
<organism evidence="20 21">
    <name type="scientific">Marinimicrococcus flavescens</name>
    <dbReference type="NCBI Taxonomy" id="3031815"/>
    <lineage>
        <taxon>Bacteria</taxon>
        <taxon>Pseudomonadati</taxon>
        <taxon>Pseudomonadota</taxon>
        <taxon>Alphaproteobacteria</taxon>
        <taxon>Geminicoccales</taxon>
        <taxon>Geminicoccaceae</taxon>
        <taxon>Marinimicrococcus</taxon>
    </lineage>
</organism>
<dbReference type="InterPro" id="IPR014222">
    <property type="entry name" value="Cyt_c_oxidase_su2"/>
</dbReference>
<evidence type="ECO:0000256" key="1">
    <source>
        <dbReference type="ARBA" id="ARBA00004141"/>
    </source>
</evidence>
<evidence type="ECO:0000256" key="7">
    <source>
        <dbReference type="ARBA" id="ARBA00022723"/>
    </source>
</evidence>
<feature type="domain" description="Cytochrome c" evidence="19">
    <location>
        <begin position="222"/>
        <end position="314"/>
    </location>
</feature>
<dbReference type="InterPro" id="IPR008972">
    <property type="entry name" value="Cupredoxin"/>
</dbReference>
<sequence length="314" mass="33910">MFLGSCSGRQSALDPAGVEAEKMAELFWLMAGGAALIWVLVLGTAFYATRVRPRPHGEHVGRMLILGGGVAFPLVVLTSLLIYGLALMPELRAPGDGLKIRVSGEQWWWRVAYYRPGSDAPVHAANELRLPLGQRVELELDSPDVIHSLWIPPLAGKVDMIPGRTTRLVLEPTRTGTFRGVCAEFCGASHALMAFMVEVMEPEAFAAWLESEAAPARPAKDALARQGADLFLELGCGACHTVRGTEARGPVGPDLTHVGSRLSLAAGIMPNEPDAFARWIAEAEEIKPGSRMPSFNMLPARELDALAAWLESLQ</sequence>
<protein>
    <recommendedName>
        <fullName evidence="14">Cytochrome aa3 subunit 2</fullName>
    </recommendedName>
</protein>
<comment type="catalytic activity">
    <reaction evidence="15">
        <text>4 Fe(II)-[cytochrome c] + O2 + 8 H(+)(in) = 4 Fe(III)-[cytochrome c] + 2 H2O + 4 H(+)(out)</text>
        <dbReference type="Rhea" id="RHEA:11436"/>
        <dbReference type="Rhea" id="RHEA-COMP:10350"/>
        <dbReference type="Rhea" id="RHEA-COMP:14399"/>
        <dbReference type="ChEBI" id="CHEBI:15377"/>
        <dbReference type="ChEBI" id="CHEBI:15378"/>
        <dbReference type="ChEBI" id="CHEBI:15379"/>
        <dbReference type="ChEBI" id="CHEBI:29033"/>
        <dbReference type="ChEBI" id="CHEBI:29034"/>
        <dbReference type="EC" id="7.1.1.9"/>
    </reaction>
</comment>
<dbReference type="GO" id="GO:0042773">
    <property type="term" value="P:ATP synthesis coupled electron transport"/>
    <property type="evidence" value="ECO:0007669"/>
    <property type="project" value="TreeGrafter"/>
</dbReference>
<evidence type="ECO:0000256" key="9">
    <source>
        <dbReference type="ARBA" id="ARBA00022989"/>
    </source>
</evidence>
<dbReference type="Gene3D" id="2.60.40.420">
    <property type="entry name" value="Cupredoxins - blue copper proteins"/>
    <property type="match status" value="1"/>
</dbReference>
<dbReference type="InterPro" id="IPR036909">
    <property type="entry name" value="Cyt_c-like_dom_sf"/>
</dbReference>
<dbReference type="NCBIfam" id="TIGR02866">
    <property type="entry name" value="CoxB"/>
    <property type="match status" value="1"/>
</dbReference>
<dbReference type="Proteomes" id="UP001301140">
    <property type="component" value="Unassembled WGS sequence"/>
</dbReference>
<keyword evidence="7 16" id="KW-0479">Metal-binding</keyword>
<feature type="transmembrane region" description="Helical" evidence="17">
    <location>
        <begin position="60"/>
        <end position="86"/>
    </location>
</feature>
<proteinExistence type="inferred from homology"/>
<dbReference type="GO" id="GO:0005507">
    <property type="term" value="F:copper ion binding"/>
    <property type="evidence" value="ECO:0007669"/>
    <property type="project" value="InterPro"/>
</dbReference>
<dbReference type="Pfam" id="PF00034">
    <property type="entry name" value="Cytochrom_C"/>
    <property type="match status" value="1"/>
</dbReference>
<evidence type="ECO:0000256" key="11">
    <source>
        <dbReference type="ARBA" id="ARBA00023008"/>
    </source>
</evidence>
<dbReference type="CDD" id="cd04213">
    <property type="entry name" value="CuRO_CcO_Caa3_II"/>
    <property type="match status" value="1"/>
</dbReference>
<keyword evidence="6 17" id="KW-0812">Transmembrane</keyword>
<dbReference type="Pfam" id="PF00116">
    <property type="entry name" value="COX2"/>
    <property type="match status" value="1"/>
</dbReference>
<keyword evidence="21" id="KW-1185">Reference proteome</keyword>
<dbReference type="InterPro" id="IPR034236">
    <property type="entry name" value="CuRO_CcO_Caa3_II"/>
</dbReference>
<evidence type="ECO:0000259" key="18">
    <source>
        <dbReference type="PROSITE" id="PS50857"/>
    </source>
</evidence>
<dbReference type="InterPro" id="IPR002429">
    <property type="entry name" value="CcO_II-like_C"/>
</dbReference>
<evidence type="ECO:0000256" key="13">
    <source>
        <dbReference type="ARBA" id="ARBA00024688"/>
    </source>
</evidence>
<dbReference type="PROSITE" id="PS51007">
    <property type="entry name" value="CYTC"/>
    <property type="match status" value="1"/>
</dbReference>
<dbReference type="EMBL" id="JARGEQ010000104">
    <property type="protein sequence ID" value="MDF1587046.1"/>
    <property type="molecule type" value="Genomic_DNA"/>
</dbReference>
<dbReference type="SUPFAM" id="SSF46626">
    <property type="entry name" value="Cytochrome c"/>
    <property type="match status" value="1"/>
</dbReference>
<evidence type="ECO:0000256" key="8">
    <source>
        <dbReference type="ARBA" id="ARBA00022982"/>
    </source>
</evidence>
<evidence type="ECO:0000256" key="12">
    <source>
        <dbReference type="ARBA" id="ARBA00023136"/>
    </source>
</evidence>
<dbReference type="PROSITE" id="PS50857">
    <property type="entry name" value="COX2_CUA"/>
    <property type="match status" value="1"/>
</dbReference>
<dbReference type="InterPro" id="IPR009056">
    <property type="entry name" value="Cyt_c-like_dom"/>
</dbReference>
<keyword evidence="9 17" id="KW-1133">Transmembrane helix</keyword>
<comment type="function">
    <text evidence="13">Subunits I and II form the functional core of the enzyme complex. Electrons originating in cytochrome c are transferred via heme a and Cu(A) to the binuclear center formed by heme a3 and Cu(B).</text>
</comment>
<keyword evidence="11" id="KW-0186">Copper</keyword>